<evidence type="ECO:0000313" key="3">
    <source>
        <dbReference type="EMBL" id="MET4717723.1"/>
    </source>
</evidence>
<evidence type="ECO:0000256" key="2">
    <source>
        <dbReference type="SAM" id="Phobius"/>
    </source>
</evidence>
<dbReference type="RefSeq" id="WP_038958301.1">
    <property type="nucleotide sequence ID" value="NZ_CP066351.1"/>
</dbReference>
<proteinExistence type="predicted"/>
<keyword evidence="2" id="KW-0812">Transmembrane</keyword>
<sequence>MRQANSRSQDAREPHHDGDDAQQSDNAGITQAVYSRARASGWGCAMQDRLFTALIVLSGIGSTVLAAIVVFSL</sequence>
<dbReference type="EMBL" id="JBEPTQ010000002">
    <property type="protein sequence ID" value="MET4717723.1"/>
    <property type="molecule type" value="Genomic_DNA"/>
</dbReference>
<comment type="caution">
    <text evidence="3">The sequence shown here is derived from an EMBL/GenBank/DDBJ whole genome shotgun (WGS) entry which is preliminary data.</text>
</comment>
<reference evidence="3 4" key="1">
    <citation type="submission" date="2024-06" db="EMBL/GenBank/DDBJ databases">
        <title>Genomic Encyclopedia of Type Strains, Phase V (KMG-V): Genome sequencing to study the core and pangenomes of soil and plant-associated prokaryotes.</title>
        <authorList>
            <person name="Whitman W."/>
        </authorList>
    </citation>
    <scope>NUCLEOTIDE SEQUENCE [LARGE SCALE GENOMIC DNA]</scope>
    <source>
        <strain evidence="3 4">USDA 160</strain>
    </source>
</reference>
<keyword evidence="4" id="KW-1185">Reference proteome</keyword>
<evidence type="ECO:0000313" key="4">
    <source>
        <dbReference type="Proteomes" id="UP001549291"/>
    </source>
</evidence>
<protein>
    <submittedName>
        <fullName evidence="3">Uncharacterized protein</fullName>
    </submittedName>
</protein>
<keyword evidence="2" id="KW-1133">Transmembrane helix</keyword>
<feature type="transmembrane region" description="Helical" evidence="2">
    <location>
        <begin position="50"/>
        <end position="71"/>
    </location>
</feature>
<feature type="compositionally biased region" description="Basic and acidic residues" evidence="1">
    <location>
        <begin position="9"/>
        <end position="19"/>
    </location>
</feature>
<accession>A0ABV2RLA0</accession>
<gene>
    <name evidence="3" type="ORF">ABIF63_001829</name>
</gene>
<feature type="region of interest" description="Disordered" evidence="1">
    <location>
        <begin position="1"/>
        <end position="27"/>
    </location>
</feature>
<keyword evidence="2" id="KW-0472">Membrane</keyword>
<evidence type="ECO:0000256" key="1">
    <source>
        <dbReference type="SAM" id="MobiDB-lite"/>
    </source>
</evidence>
<organism evidence="3 4">
    <name type="scientific">Bradyrhizobium japonicum</name>
    <dbReference type="NCBI Taxonomy" id="375"/>
    <lineage>
        <taxon>Bacteria</taxon>
        <taxon>Pseudomonadati</taxon>
        <taxon>Pseudomonadota</taxon>
        <taxon>Alphaproteobacteria</taxon>
        <taxon>Hyphomicrobiales</taxon>
        <taxon>Nitrobacteraceae</taxon>
        <taxon>Bradyrhizobium</taxon>
    </lineage>
</organism>
<name>A0ABV2RLA0_BRAJP</name>
<dbReference type="Proteomes" id="UP001549291">
    <property type="component" value="Unassembled WGS sequence"/>
</dbReference>